<evidence type="ECO:0000313" key="10">
    <source>
        <dbReference type="Proteomes" id="UP001141806"/>
    </source>
</evidence>
<feature type="transmembrane region" description="Helical" evidence="7">
    <location>
        <begin position="108"/>
        <end position="125"/>
    </location>
</feature>
<evidence type="ECO:0000256" key="6">
    <source>
        <dbReference type="ARBA" id="ARBA00023136"/>
    </source>
</evidence>
<dbReference type="Gene3D" id="1.20.1250.20">
    <property type="entry name" value="MFS general substrate transporter like domains"/>
    <property type="match status" value="3"/>
</dbReference>
<evidence type="ECO:0000256" key="1">
    <source>
        <dbReference type="ARBA" id="ARBA00004141"/>
    </source>
</evidence>
<accession>A0A9Q0QZ50</accession>
<dbReference type="PANTHER" id="PTHR48020">
    <property type="entry name" value="PROTON MYO-INOSITOL COTRANSPORTER"/>
    <property type="match status" value="1"/>
</dbReference>
<evidence type="ECO:0000256" key="4">
    <source>
        <dbReference type="ARBA" id="ARBA00022692"/>
    </source>
</evidence>
<dbReference type="Pfam" id="PF00083">
    <property type="entry name" value="Sugar_tr"/>
    <property type="match status" value="3"/>
</dbReference>
<keyword evidence="6 7" id="KW-0472">Membrane</keyword>
<sequence length="358" mass="39302">MGLVGLQENGNGDEFSNFPLRTQKKYKRVGANNTKLYVFVFAVFASLNSVLLGYDAGVMSGAILFIQEDLKKTEVQEEVLVGCLSIVSLVGSLAGGRTSDAIGRKWTMALAAIVFQTGAAIMAFAPDFQALLIESPRWLAIQNRIEEARLVLLKTVESEREVDQRIQEIQQAARTAKADKSEEKPVWHELLIPSPPVRCMLVTGIGIQCLQQLTVCWVVASEIFPLRLRAQASAIGAVGNRVSNGLVTMSFLSISDAITVAGTFFIFSFIAAICVVFVYVFVPETKGKSLEQIELLYKNIGGWQGGEVEPGAVEHVTNHGITYQLVTYIHCRGRDHLTMSSKRSSICVPREGYYNGLF</sequence>
<comment type="subcellular location">
    <subcellularLocation>
        <location evidence="1">Membrane</location>
        <topology evidence="1">Multi-pass membrane protein</topology>
    </subcellularLocation>
</comment>
<dbReference type="InterPro" id="IPR036259">
    <property type="entry name" value="MFS_trans_sf"/>
</dbReference>
<feature type="transmembrane region" description="Helical" evidence="7">
    <location>
        <begin position="79"/>
        <end position="96"/>
    </location>
</feature>
<feature type="transmembrane region" description="Helical" evidence="7">
    <location>
        <begin position="257"/>
        <end position="282"/>
    </location>
</feature>
<dbReference type="GO" id="GO:0022857">
    <property type="term" value="F:transmembrane transporter activity"/>
    <property type="evidence" value="ECO:0007669"/>
    <property type="project" value="InterPro"/>
</dbReference>
<dbReference type="AlphaFoldDB" id="A0A9Q0QZ50"/>
<keyword evidence="10" id="KW-1185">Reference proteome</keyword>
<feature type="transmembrane region" description="Helical" evidence="7">
    <location>
        <begin position="36"/>
        <end position="67"/>
    </location>
</feature>
<reference evidence="9" key="1">
    <citation type="journal article" date="2023" name="Plant J.">
        <title>The genome of the king protea, Protea cynaroides.</title>
        <authorList>
            <person name="Chang J."/>
            <person name="Duong T.A."/>
            <person name="Schoeman C."/>
            <person name="Ma X."/>
            <person name="Roodt D."/>
            <person name="Barker N."/>
            <person name="Li Z."/>
            <person name="Van de Peer Y."/>
            <person name="Mizrachi E."/>
        </authorList>
    </citation>
    <scope>NUCLEOTIDE SEQUENCE</scope>
    <source>
        <tissue evidence="9">Young leaves</tissue>
    </source>
</reference>
<evidence type="ECO:0000259" key="8">
    <source>
        <dbReference type="PROSITE" id="PS50850"/>
    </source>
</evidence>
<keyword evidence="5 7" id="KW-1133">Transmembrane helix</keyword>
<dbReference type="InterPro" id="IPR020846">
    <property type="entry name" value="MFS_dom"/>
</dbReference>
<dbReference type="Proteomes" id="UP001141806">
    <property type="component" value="Unassembled WGS sequence"/>
</dbReference>
<feature type="domain" description="Major facilitator superfamily (MFS) profile" evidence="8">
    <location>
        <begin position="41"/>
        <end position="358"/>
    </location>
</feature>
<dbReference type="PROSITE" id="PS50850">
    <property type="entry name" value="MFS"/>
    <property type="match status" value="1"/>
</dbReference>
<comment type="caution">
    <text evidence="9">The sequence shown here is derived from an EMBL/GenBank/DDBJ whole genome shotgun (WGS) entry which is preliminary data.</text>
</comment>
<comment type="similarity">
    <text evidence="2">Belongs to the major facilitator superfamily. Sugar transporter (TC 2.A.1.1) family.</text>
</comment>
<dbReference type="InterPro" id="IPR005828">
    <property type="entry name" value="MFS_sugar_transport-like"/>
</dbReference>
<keyword evidence="4 7" id="KW-0812">Transmembrane</keyword>
<name>A0A9Q0QZ50_9MAGN</name>
<evidence type="ECO:0000256" key="7">
    <source>
        <dbReference type="SAM" id="Phobius"/>
    </source>
</evidence>
<dbReference type="PROSITE" id="PS00216">
    <property type="entry name" value="SUGAR_TRANSPORT_1"/>
    <property type="match status" value="1"/>
</dbReference>
<keyword evidence="3" id="KW-0813">Transport</keyword>
<dbReference type="OrthoDB" id="6339427at2759"/>
<dbReference type="PANTHER" id="PTHR48020:SF49">
    <property type="entry name" value="SUGAR TRANSPORTER"/>
    <property type="match status" value="1"/>
</dbReference>
<gene>
    <name evidence="9" type="ORF">NE237_002116</name>
</gene>
<evidence type="ECO:0000313" key="9">
    <source>
        <dbReference type="EMBL" id="KAJ4977010.1"/>
    </source>
</evidence>
<evidence type="ECO:0000256" key="3">
    <source>
        <dbReference type="ARBA" id="ARBA00022448"/>
    </source>
</evidence>
<dbReference type="InterPro" id="IPR005829">
    <property type="entry name" value="Sugar_transporter_CS"/>
</dbReference>
<evidence type="ECO:0000256" key="2">
    <source>
        <dbReference type="ARBA" id="ARBA00010992"/>
    </source>
</evidence>
<evidence type="ECO:0000256" key="5">
    <source>
        <dbReference type="ARBA" id="ARBA00022989"/>
    </source>
</evidence>
<organism evidence="9 10">
    <name type="scientific">Protea cynaroides</name>
    <dbReference type="NCBI Taxonomy" id="273540"/>
    <lineage>
        <taxon>Eukaryota</taxon>
        <taxon>Viridiplantae</taxon>
        <taxon>Streptophyta</taxon>
        <taxon>Embryophyta</taxon>
        <taxon>Tracheophyta</taxon>
        <taxon>Spermatophyta</taxon>
        <taxon>Magnoliopsida</taxon>
        <taxon>Proteales</taxon>
        <taxon>Proteaceae</taxon>
        <taxon>Protea</taxon>
    </lineage>
</organism>
<proteinExistence type="inferred from homology"/>
<protein>
    <recommendedName>
        <fullName evidence="8">Major facilitator superfamily (MFS) profile domain-containing protein</fullName>
    </recommendedName>
</protein>
<dbReference type="SUPFAM" id="SSF103473">
    <property type="entry name" value="MFS general substrate transporter"/>
    <property type="match status" value="2"/>
</dbReference>
<dbReference type="EMBL" id="JAMYWD010000003">
    <property type="protein sequence ID" value="KAJ4977010.1"/>
    <property type="molecule type" value="Genomic_DNA"/>
</dbReference>
<dbReference type="GO" id="GO:0016020">
    <property type="term" value="C:membrane"/>
    <property type="evidence" value="ECO:0007669"/>
    <property type="project" value="UniProtKB-SubCell"/>
</dbReference>
<dbReference type="InterPro" id="IPR050814">
    <property type="entry name" value="Myo-inositol_Transporter"/>
</dbReference>